<keyword evidence="1" id="KW-1133">Transmembrane helix</keyword>
<dbReference type="Proteomes" id="UP000242450">
    <property type="component" value="Chromosome 19"/>
</dbReference>
<name>A0A212CIA9_CEREH</name>
<protein>
    <submittedName>
        <fullName evidence="2">Uncharacterized protein</fullName>
    </submittedName>
</protein>
<keyword evidence="1" id="KW-0812">Transmembrane</keyword>
<keyword evidence="3" id="KW-1185">Reference proteome</keyword>
<sequence length="254" mass="27326">MSWKVPFTVYRAGRKEIVFSAHISGIHEVKEQAPASPVLMKRSLRRILGYRWLDSISSGPPCVHVTSLSPPEYQSQVCAKHTPFGELLCPLRPPPIYGLHGGSSGTRMGALDQESSKVKAMTMLMSMAKTMLLLMSVAKMVTLTVPMALDMLMFMAKAKAVSRAFAATGSTASQPVGFTAQEHCCVIRRMDDSAALVQTPAPAGTTTYPLSVFTGISHSVKAQHVTVLSVPVDVLQDVTCDIQHIGAVAVKGEE</sequence>
<feature type="transmembrane region" description="Helical" evidence="1">
    <location>
        <begin position="131"/>
        <end position="156"/>
    </location>
</feature>
<evidence type="ECO:0000256" key="1">
    <source>
        <dbReference type="SAM" id="Phobius"/>
    </source>
</evidence>
<keyword evidence="1" id="KW-0472">Membrane</keyword>
<evidence type="ECO:0000313" key="3">
    <source>
        <dbReference type="Proteomes" id="UP000242450"/>
    </source>
</evidence>
<reference evidence="2 3" key="1">
    <citation type="journal article" date="2018" name="Mol. Genet. Genomics">
        <title>The red deer Cervus elaphus genome CerEla1.0: sequencing, annotating, genes, and chromosomes.</title>
        <authorList>
            <person name="Bana N.A."/>
            <person name="Nyiri A."/>
            <person name="Nagy J."/>
            <person name="Frank K."/>
            <person name="Nagy T."/>
            <person name="Steger V."/>
            <person name="Schiller M."/>
            <person name="Lakatos P."/>
            <person name="Sugar L."/>
            <person name="Horn P."/>
            <person name="Barta E."/>
            <person name="Orosz L."/>
        </authorList>
    </citation>
    <scope>NUCLEOTIDE SEQUENCE [LARGE SCALE GENOMIC DNA]</scope>
    <source>
        <strain evidence="2">Hungarian</strain>
    </source>
</reference>
<organism evidence="2 3">
    <name type="scientific">Cervus elaphus hippelaphus</name>
    <name type="common">European red deer</name>
    <dbReference type="NCBI Taxonomy" id="46360"/>
    <lineage>
        <taxon>Eukaryota</taxon>
        <taxon>Metazoa</taxon>
        <taxon>Chordata</taxon>
        <taxon>Craniata</taxon>
        <taxon>Vertebrata</taxon>
        <taxon>Euteleostomi</taxon>
        <taxon>Mammalia</taxon>
        <taxon>Eutheria</taxon>
        <taxon>Laurasiatheria</taxon>
        <taxon>Artiodactyla</taxon>
        <taxon>Ruminantia</taxon>
        <taxon>Pecora</taxon>
        <taxon>Cervidae</taxon>
        <taxon>Cervinae</taxon>
        <taxon>Cervus</taxon>
    </lineage>
</organism>
<gene>
    <name evidence="2" type="ORF">Celaphus_00012583</name>
</gene>
<dbReference type="EMBL" id="MKHE01000019">
    <property type="protein sequence ID" value="OWK05776.1"/>
    <property type="molecule type" value="Genomic_DNA"/>
</dbReference>
<dbReference type="AlphaFoldDB" id="A0A212CIA9"/>
<accession>A0A212CIA9</accession>
<proteinExistence type="predicted"/>
<comment type="caution">
    <text evidence="2">The sequence shown here is derived from an EMBL/GenBank/DDBJ whole genome shotgun (WGS) entry which is preliminary data.</text>
</comment>
<evidence type="ECO:0000313" key="2">
    <source>
        <dbReference type="EMBL" id="OWK05776.1"/>
    </source>
</evidence>
<feature type="non-terminal residue" evidence="2">
    <location>
        <position position="254"/>
    </location>
</feature>